<dbReference type="EMBL" id="BARW01029817">
    <property type="protein sequence ID" value="GAJ13595.1"/>
    <property type="molecule type" value="Genomic_DNA"/>
</dbReference>
<comment type="catalytic activity">
    <reaction evidence="1">
        <text>Endonucleolytic cleavage to 5'-phosphomonoester.</text>
        <dbReference type="EC" id="3.1.26.4"/>
    </reaction>
</comment>
<dbReference type="CDD" id="cd07180">
    <property type="entry name" value="RNase_HII_archaea_like"/>
    <property type="match status" value="1"/>
</dbReference>
<organism evidence="13">
    <name type="scientific">marine sediment metagenome</name>
    <dbReference type="NCBI Taxonomy" id="412755"/>
    <lineage>
        <taxon>unclassified sequences</taxon>
        <taxon>metagenomes</taxon>
        <taxon>ecological metagenomes</taxon>
    </lineage>
</organism>
<dbReference type="PANTHER" id="PTHR10954">
    <property type="entry name" value="RIBONUCLEASE H2 SUBUNIT A"/>
    <property type="match status" value="1"/>
</dbReference>
<evidence type="ECO:0000256" key="7">
    <source>
        <dbReference type="ARBA" id="ARBA00022490"/>
    </source>
</evidence>
<comment type="subcellular location">
    <subcellularLocation>
        <location evidence="5">Cytoplasm</location>
    </subcellularLocation>
</comment>
<comment type="cofactor">
    <cofactor evidence="3">
        <name>Mg(2+)</name>
        <dbReference type="ChEBI" id="CHEBI:18420"/>
    </cofactor>
</comment>
<dbReference type="InterPro" id="IPR001352">
    <property type="entry name" value="RNase_HII/HIII"/>
</dbReference>
<gene>
    <name evidence="13" type="ORF">S12H4_47824</name>
</gene>
<dbReference type="NCBIfam" id="TIGR00729">
    <property type="entry name" value="ribonuclease HII"/>
    <property type="match status" value="1"/>
</dbReference>
<dbReference type="GO" id="GO:0004523">
    <property type="term" value="F:RNA-DNA hybrid ribonuclease activity"/>
    <property type="evidence" value="ECO:0007669"/>
    <property type="project" value="UniProtKB-EC"/>
</dbReference>
<dbReference type="AlphaFoldDB" id="X1VU09"/>
<protein>
    <recommendedName>
        <fullName evidence="6">ribonuclease H</fullName>
        <ecNumber evidence="6">3.1.26.4</ecNumber>
    </recommendedName>
</protein>
<keyword evidence="9" id="KW-0479">Metal-binding</keyword>
<evidence type="ECO:0000256" key="4">
    <source>
        <dbReference type="ARBA" id="ARBA00004065"/>
    </source>
</evidence>
<feature type="domain" description="RNase H type-2" evidence="12">
    <location>
        <begin position="1"/>
        <end position="177"/>
    </location>
</feature>
<evidence type="ECO:0000256" key="9">
    <source>
        <dbReference type="ARBA" id="ARBA00022723"/>
    </source>
</evidence>
<comment type="cofactor">
    <cofactor evidence="2">
        <name>Mn(2+)</name>
        <dbReference type="ChEBI" id="CHEBI:29035"/>
    </cofactor>
</comment>
<comment type="caution">
    <text evidence="13">The sequence shown here is derived from an EMBL/GenBank/DDBJ whole genome shotgun (WGS) entry which is preliminary data.</text>
</comment>
<evidence type="ECO:0000256" key="10">
    <source>
        <dbReference type="ARBA" id="ARBA00022759"/>
    </source>
</evidence>
<evidence type="ECO:0000256" key="6">
    <source>
        <dbReference type="ARBA" id="ARBA00012180"/>
    </source>
</evidence>
<evidence type="ECO:0000256" key="3">
    <source>
        <dbReference type="ARBA" id="ARBA00001946"/>
    </source>
</evidence>
<dbReference type="GO" id="GO:0003723">
    <property type="term" value="F:RNA binding"/>
    <property type="evidence" value="ECO:0007669"/>
    <property type="project" value="InterPro"/>
</dbReference>
<keyword evidence="7" id="KW-0963">Cytoplasm</keyword>
<dbReference type="InterPro" id="IPR004649">
    <property type="entry name" value="RNase_H2_suA"/>
</dbReference>
<dbReference type="GO" id="GO:0005737">
    <property type="term" value="C:cytoplasm"/>
    <property type="evidence" value="ECO:0007669"/>
    <property type="project" value="UniProtKB-SubCell"/>
</dbReference>
<proteinExistence type="predicted"/>
<keyword evidence="10" id="KW-0255">Endonuclease</keyword>
<reference evidence="13" key="1">
    <citation type="journal article" date="2014" name="Front. Microbiol.">
        <title>High frequency of phylogenetically diverse reductive dehalogenase-homologous genes in deep subseafloor sedimentary metagenomes.</title>
        <authorList>
            <person name="Kawai M."/>
            <person name="Futagami T."/>
            <person name="Toyoda A."/>
            <person name="Takaki Y."/>
            <person name="Nishi S."/>
            <person name="Hori S."/>
            <person name="Arai W."/>
            <person name="Tsubouchi T."/>
            <person name="Morono Y."/>
            <person name="Uchiyama I."/>
            <person name="Ito T."/>
            <person name="Fujiyama A."/>
            <person name="Inagaki F."/>
            <person name="Takami H."/>
        </authorList>
    </citation>
    <scope>NUCLEOTIDE SEQUENCE</scope>
    <source>
        <strain evidence="13">Expedition CK06-06</strain>
    </source>
</reference>
<evidence type="ECO:0000256" key="11">
    <source>
        <dbReference type="ARBA" id="ARBA00022801"/>
    </source>
</evidence>
<dbReference type="GO" id="GO:0043137">
    <property type="term" value="P:DNA replication, removal of RNA primer"/>
    <property type="evidence" value="ECO:0007669"/>
    <property type="project" value="TreeGrafter"/>
</dbReference>
<name>X1VU09_9ZZZZ</name>
<dbReference type="InterPro" id="IPR012337">
    <property type="entry name" value="RNaseH-like_sf"/>
</dbReference>
<keyword evidence="8" id="KW-0540">Nuclease</keyword>
<accession>X1VU09</accession>
<dbReference type="Gene3D" id="3.30.420.10">
    <property type="entry name" value="Ribonuclease H-like superfamily/Ribonuclease H"/>
    <property type="match status" value="1"/>
</dbReference>
<evidence type="ECO:0000256" key="8">
    <source>
        <dbReference type="ARBA" id="ARBA00022722"/>
    </source>
</evidence>
<sequence>IGVKDSKKLSTKRRSELATIIKENCESYKAIIVDSQEIDAREEKRITLNRLEEIKMADIINELQPDVVYIDAADVNEERFKKSIAKQLSYLPKKIVSKHKADDLFPIVSASSIIAKDLRDNIIEDLKKKYGDFGSGYPSDTRSIDFLREWIKEKKKAPLFARKTWATTKKIINEELFNTKITDFIK</sequence>
<comment type="function">
    <text evidence="4">Endonuclease that specifically degrades the RNA of RNA-DNA hybrids.</text>
</comment>
<evidence type="ECO:0000313" key="13">
    <source>
        <dbReference type="EMBL" id="GAJ13595.1"/>
    </source>
</evidence>
<dbReference type="Gene3D" id="1.10.10.460">
    <property type="entry name" value="Ribonuclease hii. Domain 2"/>
    <property type="match status" value="1"/>
</dbReference>
<evidence type="ECO:0000259" key="12">
    <source>
        <dbReference type="PROSITE" id="PS51975"/>
    </source>
</evidence>
<dbReference type="PROSITE" id="PS51975">
    <property type="entry name" value="RNASE_H_2"/>
    <property type="match status" value="1"/>
</dbReference>
<feature type="non-terminal residue" evidence="13">
    <location>
        <position position="1"/>
    </location>
</feature>
<keyword evidence="11" id="KW-0378">Hydrolase</keyword>
<dbReference type="PANTHER" id="PTHR10954:SF23">
    <property type="entry name" value="RIBONUCLEASE"/>
    <property type="match status" value="1"/>
</dbReference>
<dbReference type="InterPro" id="IPR024567">
    <property type="entry name" value="RNase_HII/HIII_dom"/>
</dbReference>
<dbReference type="EC" id="3.1.26.4" evidence="6"/>
<dbReference type="GO" id="GO:0006298">
    <property type="term" value="P:mismatch repair"/>
    <property type="evidence" value="ECO:0007669"/>
    <property type="project" value="TreeGrafter"/>
</dbReference>
<dbReference type="Pfam" id="PF01351">
    <property type="entry name" value="RNase_HII"/>
    <property type="match status" value="1"/>
</dbReference>
<dbReference type="SUPFAM" id="SSF53098">
    <property type="entry name" value="Ribonuclease H-like"/>
    <property type="match status" value="1"/>
</dbReference>
<evidence type="ECO:0000256" key="2">
    <source>
        <dbReference type="ARBA" id="ARBA00001936"/>
    </source>
</evidence>
<dbReference type="GO" id="GO:0046872">
    <property type="term" value="F:metal ion binding"/>
    <property type="evidence" value="ECO:0007669"/>
    <property type="project" value="UniProtKB-KW"/>
</dbReference>
<evidence type="ECO:0000256" key="5">
    <source>
        <dbReference type="ARBA" id="ARBA00004496"/>
    </source>
</evidence>
<dbReference type="InterPro" id="IPR023160">
    <property type="entry name" value="RNase_HII_hlx-loop-hlx_cap_dom"/>
</dbReference>
<dbReference type="InterPro" id="IPR036397">
    <property type="entry name" value="RNaseH_sf"/>
</dbReference>
<evidence type="ECO:0000256" key="1">
    <source>
        <dbReference type="ARBA" id="ARBA00000077"/>
    </source>
</evidence>
<dbReference type="GO" id="GO:0032299">
    <property type="term" value="C:ribonuclease H2 complex"/>
    <property type="evidence" value="ECO:0007669"/>
    <property type="project" value="TreeGrafter"/>
</dbReference>